<keyword evidence="2" id="KW-1185">Reference proteome</keyword>
<feature type="non-terminal residue" evidence="1">
    <location>
        <position position="1"/>
    </location>
</feature>
<dbReference type="AlphaFoldDB" id="A0AA36C7X5"/>
<evidence type="ECO:0000313" key="1">
    <source>
        <dbReference type="EMBL" id="CAJ0563580.1"/>
    </source>
</evidence>
<dbReference type="EMBL" id="CATQJA010000729">
    <property type="protein sequence ID" value="CAJ0563580.1"/>
    <property type="molecule type" value="Genomic_DNA"/>
</dbReference>
<organism evidence="1 2">
    <name type="scientific">Mesorhabditis spiculigera</name>
    <dbReference type="NCBI Taxonomy" id="96644"/>
    <lineage>
        <taxon>Eukaryota</taxon>
        <taxon>Metazoa</taxon>
        <taxon>Ecdysozoa</taxon>
        <taxon>Nematoda</taxon>
        <taxon>Chromadorea</taxon>
        <taxon>Rhabditida</taxon>
        <taxon>Rhabditina</taxon>
        <taxon>Rhabditomorpha</taxon>
        <taxon>Rhabditoidea</taxon>
        <taxon>Rhabditidae</taxon>
        <taxon>Mesorhabditinae</taxon>
        <taxon>Mesorhabditis</taxon>
    </lineage>
</organism>
<protein>
    <submittedName>
        <fullName evidence="1">Uncharacterized protein</fullName>
    </submittedName>
</protein>
<reference evidence="1" key="1">
    <citation type="submission" date="2023-06" db="EMBL/GenBank/DDBJ databases">
        <authorList>
            <person name="Delattre M."/>
        </authorList>
    </citation>
    <scope>NUCLEOTIDE SEQUENCE</scope>
    <source>
        <strain evidence="1">AF72</strain>
    </source>
</reference>
<dbReference type="Proteomes" id="UP001177023">
    <property type="component" value="Unassembled WGS sequence"/>
</dbReference>
<name>A0AA36C7X5_9BILA</name>
<comment type="caution">
    <text evidence="1">The sequence shown here is derived from an EMBL/GenBank/DDBJ whole genome shotgun (WGS) entry which is preliminary data.</text>
</comment>
<proteinExistence type="predicted"/>
<sequence>MDAFFTKDSKHPHPQIERLMHYNPRQGSYLFEVRGHVVMGATDAEKKLQLIKHPSTPIEPGLNYSLPTVLFFDKKQIAKEALDENPCMLAWGVKDGNFVIKFLDQRGRKLGIKDPDNVDYIVDEAWGRRSKDIKSICLVAEKSQHLIIAWSQGFLHATPCEDRGLIFEDTVQVIGKNEFHRHSKVVDLAYKPMEQVLMLLLGNATLVTYKLLYLPRVMIKQRVCHQTLLISDNLQNMQICAGPLEPESGSLQLFFCEKRLEGVETVFYAGIIAFGVGKKTQQATITGSRKTKSPGNHIASRTQIYFHGGLMRGVGIIQDHRDPANGKLSEKVAYWRLSGDELPFEFEENGWVDGRYSFGATQVTVYDEKREFDISKKFGVDKVVQLFENNALAYGPDALHVMRLCSCIKSQDKK</sequence>
<accession>A0AA36C7X5</accession>
<gene>
    <name evidence="1" type="ORF">MSPICULIGERA_LOCUS2492</name>
</gene>
<evidence type="ECO:0000313" key="2">
    <source>
        <dbReference type="Proteomes" id="UP001177023"/>
    </source>
</evidence>